<comment type="caution">
    <text evidence="2">The sequence shown here is derived from an EMBL/GenBank/DDBJ whole genome shotgun (WGS) entry which is preliminary data.</text>
</comment>
<feature type="compositionally biased region" description="Polar residues" evidence="1">
    <location>
        <begin position="151"/>
        <end position="165"/>
    </location>
</feature>
<dbReference type="EMBL" id="CAJNOU010004930">
    <property type="protein sequence ID" value="CAF1460241.1"/>
    <property type="molecule type" value="Genomic_DNA"/>
</dbReference>
<protein>
    <submittedName>
        <fullName evidence="2">Uncharacterized protein</fullName>
    </submittedName>
</protein>
<organism evidence="2 3">
    <name type="scientific">Rotaria sordida</name>
    <dbReference type="NCBI Taxonomy" id="392033"/>
    <lineage>
        <taxon>Eukaryota</taxon>
        <taxon>Metazoa</taxon>
        <taxon>Spiralia</taxon>
        <taxon>Gnathifera</taxon>
        <taxon>Rotifera</taxon>
        <taxon>Eurotatoria</taxon>
        <taxon>Bdelloidea</taxon>
        <taxon>Philodinida</taxon>
        <taxon>Philodinidae</taxon>
        <taxon>Rotaria</taxon>
    </lineage>
</organism>
<feature type="compositionally biased region" description="Basic and acidic residues" evidence="1">
    <location>
        <begin position="175"/>
        <end position="186"/>
    </location>
</feature>
<dbReference type="Proteomes" id="UP000663889">
    <property type="component" value="Unassembled WGS sequence"/>
</dbReference>
<reference evidence="2" key="1">
    <citation type="submission" date="2021-02" db="EMBL/GenBank/DDBJ databases">
        <authorList>
            <person name="Nowell W R."/>
        </authorList>
    </citation>
    <scope>NUCLEOTIDE SEQUENCE</scope>
</reference>
<accession>A0A815Q9B5</accession>
<evidence type="ECO:0000313" key="3">
    <source>
        <dbReference type="Proteomes" id="UP000663889"/>
    </source>
</evidence>
<feature type="region of interest" description="Disordered" evidence="1">
    <location>
        <begin position="151"/>
        <end position="186"/>
    </location>
</feature>
<gene>
    <name evidence="2" type="ORF">SEV965_LOCUS34123</name>
</gene>
<evidence type="ECO:0000313" key="2">
    <source>
        <dbReference type="EMBL" id="CAF1460241.1"/>
    </source>
</evidence>
<name>A0A815Q9B5_9BILA</name>
<proteinExistence type="predicted"/>
<evidence type="ECO:0000256" key="1">
    <source>
        <dbReference type="SAM" id="MobiDB-lite"/>
    </source>
</evidence>
<dbReference type="AlphaFoldDB" id="A0A815Q9B5"/>
<sequence length="263" mass="30063">MQQCLLECTPMFFQMSFLLTGLVQFGDETEMIDIYVGSSLADVHAQLVAPFDLDPNQCIIQVYESKIFNEYVNLSKMSLITNMNSGRFRIILKKFDLLKVQNTPTSSHRSQALSDVESASPICLNPTNLPSNHFDSPQDNLSISYKDYLDQTSSDSENHSPQVESFDSVEPSVKCQRDNKGKREDSIQQTIITAVEIVQSYEQKVNYEKQKILSKQDRFQKPTSITSIITAIENHQMNMVQHAQYNITQQLKVIFQTNISDHY</sequence>